<protein>
    <submittedName>
        <fullName evidence="1">Uncharacterized protein</fullName>
    </submittedName>
</protein>
<organism evidence="1 2">
    <name type="scientific">Brucella daejeonensis</name>
    <dbReference type="NCBI Taxonomy" id="659015"/>
    <lineage>
        <taxon>Bacteria</taxon>
        <taxon>Pseudomonadati</taxon>
        <taxon>Pseudomonadota</taxon>
        <taxon>Alphaproteobacteria</taxon>
        <taxon>Hyphomicrobiales</taxon>
        <taxon>Brucellaceae</taxon>
        <taxon>Brucella/Ochrobactrum group</taxon>
        <taxon>Brucella</taxon>
    </lineage>
</organism>
<keyword evidence="2" id="KW-1185">Reference proteome</keyword>
<dbReference type="RefSeq" id="WP_183646214.1">
    <property type="nucleotide sequence ID" value="NZ_JACIJG010000001.1"/>
</dbReference>
<evidence type="ECO:0000313" key="2">
    <source>
        <dbReference type="Proteomes" id="UP000555546"/>
    </source>
</evidence>
<proteinExistence type="predicted"/>
<sequence>MTLITRLAKLDAPDREVDEEIHDLLCDGKFFSQLADAPLGQGCWMYNFPNGDVSSALHVTSSIDAAIALAERVLPGQARKIVWEEGRAIVVISQATRLHEVAPTIVQTHDHAAIALLIALLRAKEASK</sequence>
<accession>A0A7W9AT95</accession>
<name>A0A7W9AT95_9HYPH</name>
<evidence type="ECO:0000313" key="1">
    <source>
        <dbReference type="EMBL" id="MBB5700165.1"/>
    </source>
</evidence>
<reference evidence="1 2" key="1">
    <citation type="submission" date="2020-08" db="EMBL/GenBank/DDBJ databases">
        <title>Genomic Encyclopedia of Type Strains, Phase IV (KMG-IV): sequencing the most valuable type-strain genomes for metagenomic binning, comparative biology and taxonomic classification.</title>
        <authorList>
            <person name="Goeker M."/>
        </authorList>
    </citation>
    <scope>NUCLEOTIDE SEQUENCE [LARGE SCALE GENOMIC DNA]</scope>
    <source>
        <strain evidence="1 2">DSM 26944</strain>
    </source>
</reference>
<dbReference type="AlphaFoldDB" id="A0A7W9AT95"/>
<dbReference type="Proteomes" id="UP000555546">
    <property type="component" value="Unassembled WGS sequence"/>
</dbReference>
<gene>
    <name evidence="1" type="ORF">FHS76_000003</name>
</gene>
<comment type="caution">
    <text evidence="1">The sequence shown here is derived from an EMBL/GenBank/DDBJ whole genome shotgun (WGS) entry which is preliminary data.</text>
</comment>
<dbReference type="EMBL" id="JACIJG010000001">
    <property type="protein sequence ID" value="MBB5700165.1"/>
    <property type="molecule type" value="Genomic_DNA"/>
</dbReference>